<accession>A0A1Y2INJ4</accession>
<keyword evidence="2" id="KW-0472">Membrane</keyword>
<feature type="transmembrane region" description="Helical" evidence="2">
    <location>
        <begin position="101"/>
        <end position="120"/>
    </location>
</feature>
<proteinExistence type="predicted"/>
<sequence>MDPPTLRGRASPSPSLVLRALLPFVVASHRPEAVFAPSRRSHTVRGSSRFCTRLQHPYAAYGRAFPRTAPHRAFLGDALAHSLARSAILCLAAVLPNPASAGLVCILVLVLIVSAFRCRLPFSRFALPTFCSRTARQPAAARSMTTGPKKTSDRRARRPLTQTPRVPQIALSANLTIAEREMRGNGLRVRGIVWRGVHGCGAQCGVIGRRSHSCFMRLSFS</sequence>
<feature type="region of interest" description="Disordered" evidence="1">
    <location>
        <begin position="138"/>
        <end position="160"/>
    </location>
</feature>
<evidence type="ECO:0000256" key="1">
    <source>
        <dbReference type="SAM" id="MobiDB-lite"/>
    </source>
</evidence>
<protein>
    <submittedName>
        <fullName evidence="3">Uncharacterized protein</fullName>
    </submittedName>
</protein>
<evidence type="ECO:0000256" key="2">
    <source>
        <dbReference type="SAM" id="Phobius"/>
    </source>
</evidence>
<dbReference type="Proteomes" id="UP000193067">
    <property type="component" value="Unassembled WGS sequence"/>
</dbReference>
<evidence type="ECO:0000313" key="4">
    <source>
        <dbReference type="Proteomes" id="UP000193067"/>
    </source>
</evidence>
<keyword evidence="2" id="KW-0812">Transmembrane</keyword>
<name>A0A1Y2INJ4_TRAC3</name>
<dbReference type="AlphaFoldDB" id="A0A1Y2INJ4"/>
<keyword evidence="4" id="KW-1185">Reference proteome</keyword>
<gene>
    <name evidence="3" type="ORF">PYCCODRAFT_1425213</name>
</gene>
<reference evidence="3 4" key="1">
    <citation type="journal article" date="2015" name="Biotechnol. Biofuels">
        <title>Enhanced degradation of softwood versus hardwood by the white-rot fungus Pycnoporus coccineus.</title>
        <authorList>
            <person name="Couturier M."/>
            <person name="Navarro D."/>
            <person name="Chevret D."/>
            <person name="Henrissat B."/>
            <person name="Piumi F."/>
            <person name="Ruiz-Duenas F.J."/>
            <person name="Martinez A.T."/>
            <person name="Grigoriev I.V."/>
            <person name="Riley R."/>
            <person name="Lipzen A."/>
            <person name="Berrin J.G."/>
            <person name="Master E.R."/>
            <person name="Rosso M.N."/>
        </authorList>
    </citation>
    <scope>NUCLEOTIDE SEQUENCE [LARGE SCALE GENOMIC DNA]</scope>
    <source>
        <strain evidence="3 4">BRFM310</strain>
    </source>
</reference>
<organism evidence="3 4">
    <name type="scientific">Trametes coccinea (strain BRFM310)</name>
    <name type="common">Pycnoporus coccineus</name>
    <dbReference type="NCBI Taxonomy" id="1353009"/>
    <lineage>
        <taxon>Eukaryota</taxon>
        <taxon>Fungi</taxon>
        <taxon>Dikarya</taxon>
        <taxon>Basidiomycota</taxon>
        <taxon>Agaricomycotina</taxon>
        <taxon>Agaricomycetes</taxon>
        <taxon>Polyporales</taxon>
        <taxon>Polyporaceae</taxon>
        <taxon>Trametes</taxon>
    </lineage>
</organism>
<dbReference type="EMBL" id="KZ084104">
    <property type="protein sequence ID" value="OSD02667.1"/>
    <property type="molecule type" value="Genomic_DNA"/>
</dbReference>
<evidence type="ECO:0000313" key="3">
    <source>
        <dbReference type="EMBL" id="OSD02667.1"/>
    </source>
</evidence>
<keyword evidence="2" id="KW-1133">Transmembrane helix</keyword>